<protein>
    <recommendedName>
        <fullName evidence="8">Peptidase S8/S53 domain-containing protein</fullName>
    </recommendedName>
</protein>
<sequence>MASALAMALGGCGGGGGESVNSTPAPTPSPTPTPAPTPTPTPAPPPGFVITPQSQQRTRSSEDDTEYRQNYVSFEYVNALYALDNGWTGQGVQVAVLDDGVKEVSELQGRISSLSRDYGTVTENGVTTQRNVIGDDYSDHGTMVAGVLAAANNGTGVQGIAPGVEIVALRISEIDLDATDPEEQETLGIGMAQAIAYAGNQGIKVINASIAKLDPEVRSSGIARAVGDYQATGGLFVNAGGNESGANVVGYLDLDSTNSQSWLFVVALEGTQTSYELTDYSNQCGTTAMNNCVAAMGTNASQDVDGSLVWFAGTSSATPQVSGLAALILSKWPQLSGIEAGQVIVNTARDIGDRGVDPVFGRGLIDVRAALAPVDPMLSNGVTQSSVGGAVMIVPEAVDVTGIRGAALRGVTVLDAFGRDFSGDLSGLVATPRVDRFSMERRVRVQAGAGSASLATRDMSASAGFTSVKVGPGEREVRTMLTNGQVSVRAGRTWLTAALHSNDSVASEFMGLAPSSDVVLAYSPVASLSFGAEHPLAGGMAGLSVIGGREDYGSANGAVLSWRKAGSSVKAGLLDERGTVYGTPTGSGALRFGDGARTAFLEVAQNVPLGAWSLGGYASLGTTRLKLADDMLLTRAGTLVTNRFGLTASRRAFGGLLRFGVAQPLAVVSGKGTYTVGSGYDLASRSLLFTDRRLDFSGGFDPLLTFGFERNGARSHLRFGMAGTADVRDIRALGTWRLLLN</sequence>
<dbReference type="PROSITE" id="PS00138">
    <property type="entry name" value="SUBTILASE_SER"/>
    <property type="match status" value="1"/>
</dbReference>
<dbReference type="InterPro" id="IPR036852">
    <property type="entry name" value="Peptidase_S8/S53_dom_sf"/>
</dbReference>
<feature type="active site" description="Charge relay system" evidence="6">
    <location>
        <position position="140"/>
    </location>
</feature>
<dbReference type="CDD" id="cd04848">
    <property type="entry name" value="Peptidases_S8_Autotransporter_serine_protease_like"/>
    <property type="match status" value="1"/>
</dbReference>
<dbReference type="PANTHER" id="PTHR43806:SF11">
    <property type="entry name" value="CEREVISIN-RELATED"/>
    <property type="match status" value="1"/>
</dbReference>
<proteinExistence type="inferred from homology"/>
<evidence type="ECO:0000256" key="3">
    <source>
        <dbReference type="ARBA" id="ARBA00022729"/>
    </source>
</evidence>
<evidence type="ECO:0000256" key="7">
    <source>
        <dbReference type="SAM" id="MobiDB-lite"/>
    </source>
</evidence>
<keyword evidence="2 6" id="KW-0645">Protease</keyword>
<evidence type="ECO:0000313" key="9">
    <source>
        <dbReference type="EMBL" id="GGC02069.1"/>
    </source>
</evidence>
<evidence type="ECO:0000256" key="4">
    <source>
        <dbReference type="ARBA" id="ARBA00022801"/>
    </source>
</evidence>
<name>A0A916TT86_9SPHN</name>
<dbReference type="Gene3D" id="3.40.50.200">
    <property type="entry name" value="Peptidase S8/S53 domain"/>
    <property type="match status" value="1"/>
</dbReference>
<dbReference type="InterPro" id="IPR050131">
    <property type="entry name" value="Peptidase_S8_subtilisin-like"/>
</dbReference>
<feature type="region of interest" description="Disordered" evidence="7">
    <location>
        <begin position="1"/>
        <end position="66"/>
    </location>
</feature>
<feature type="domain" description="Peptidase S8/S53" evidence="8">
    <location>
        <begin position="89"/>
        <end position="363"/>
    </location>
</feature>
<dbReference type="PRINTS" id="PR00723">
    <property type="entry name" value="SUBTILISIN"/>
</dbReference>
<dbReference type="SUPFAM" id="SSF52743">
    <property type="entry name" value="Subtilisin-like"/>
    <property type="match status" value="1"/>
</dbReference>
<dbReference type="InterPro" id="IPR034061">
    <property type="entry name" value="Peptidases_S8_Autotransporter"/>
</dbReference>
<keyword evidence="10" id="KW-1185">Reference proteome</keyword>
<dbReference type="InterPro" id="IPR015500">
    <property type="entry name" value="Peptidase_S8_subtilisin-rel"/>
</dbReference>
<reference evidence="9" key="1">
    <citation type="journal article" date="2014" name="Int. J. Syst. Evol. Microbiol.">
        <title>Complete genome sequence of Corynebacterium casei LMG S-19264T (=DSM 44701T), isolated from a smear-ripened cheese.</title>
        <authorList>
            <consortium name="US DOE Joint Genome Institute (JGI-PGF)"/>
            <person name="Walter F."/>
            <person name="Albersmeier A."/>
            <person name="Kalinowski J."/>
            <person name="Ruckert C."/>
        </authorList>
    </citation>
    <scope>NUCLEOTIDE SEQUENCE</scope>
    <source>
        <strain evidence="9">CGMCC 1.15095</strain>
    </source>
</reference>
<dbReference type="InterPro" id="IPR000209">
    <property type="entry name" value="Peptidase_S8/S53_dom"/>
</dbReference>
<comment type="similarity">
    <text evidence="1 6">Belongs to the peptidase S8 family.</text>
</comment>
<dbReference type="Proteomes" id="UP000608154">
    <property type="component" value="Unassembled WGS sequence"/>
</dbReference>
<dbReference type="GO" id="GO:0006508">
    <property type="term" value="P:proteolysis"/>
    <property type="evidence" value="ECO:0007669"/>
    <property type="project" value="UniProtKB-KW"/>
</dbReference>
<evidence type="ECO:0000256" key="1">
    <source>
        <dbReference type="ARBA" id="ARBA00011073"/>
    </source>
</evidence>
<dbReference type="InterPro" id="IPR023828">
    <property type="entry name" value="Peptidase_S8_Ser-AS"/>
</dbReference>
<dbReference type="EMBL" id="BMHK01000012">
    <property type="protein sequence ID" value="GGC02069.1"/>
    <property type="molecule type" value="Genomic_DNA"/>
</dbReference>
<dbReference type="RefSeq" id="WP_229736309.1">
    <property type="nucleotide sequence ID" value="NZ_BMHK01000012.1"/>
</dbReference>
<dbReference type="PROSITE" id="PS00137">
    <property type="entry name" value="SUBTILASE_HIS"/>
    <property type="match status" value="1"/>
</dbReference>
<comment type="caution">
    <text evidence="9">The sequence shown here is derived from an EMBL/GenBank/DDBJ whole genome shotgun (WGS) entry which is preliminary data.</text>
</comment>
<dbReference type="PANTHER" id="PTHR43806">
    <property type="entry name" value="PEPTIDASE S8"/>
    <property type="match status" value="1"/>
</dbReference>
<evidence type="ECO:0000259" key="8">
    <source>
        <dbReference type="Pfam" id="PF00082"/>
    </source>
</evidence>
<evidence type="ECO:0000256" key="6">
    <source>
        <dbReference type="PROSITE-ProRule" id="PRU01240"/>
    </source>
</evidence>
<reference evidence="9" key="2">
    <citation type="submission" date="2020-09" db="EMBL/GenBank/DDBJ databases">
        <authorList>
            <person name="Sun Q."/>
            <person name="Zhou Y."/>
        </authorList>
    </citation>
    <scope>NUCLEOTIDE SEQUENCE</scope>
    <source>
        <strain evidence="9">CGMCC 1.15095</strain>
    </source>
</reference>
<dbReference type="Pfam" id="PF00082">
    <property type="entry name" value="Peptidase_S8"/>
    <property type="match status" value="1"/>
</dbReference>
<evidence type="ECO:0000256" key="2">
    <source>
        <dbReference type="ARBA" id="ARBA00022670"/>
    </source>
</evidence>
<dbReference type="AlphaFoldDB" id="A0A916TT86"/>
<keyword evidence="3" id="KW-0732">Signal</keyword>
<organism evidence="9 10">
    <name type="scientific">Novosphingobium endophyticum</name>
    <dbReference type="NCBI Taxonomy" id="1955250"/>
    <lineage>
        <taxon>Bacteria</taxon>
        <taxon>Pseudomonadati</taxon>
        <taxon>Pseudomonadota</taxon>
        <taxon>Alphaproteobacteria</taxon>
        <taxon>Sphingomonadales</taxon>
        <taxon>Sphingomonadaceae</taxon>
        <taxon>Novosphingobium</taxon>
    </lineage>
</organism>
<evidence type="ECO:0000256" key="5">
    <source>
        <dbReference type="ARBA" id="ARBA00022825"/>
    </source>
</evidence>
<feature type="compositionally biased region" description="Pro residues" evidence="7">
    <location>
        <begin position="25"/>
        <end position="47"/>
    </location>
</feature>
<keyword evidence="5 6" id="KW-0720">Serine protease</keyword>
<evidence type="ECO:0000313" key="10">
    <source>
        <dbReference type="Proteomes" id="UP000608154"/>
    </source>
</evidence>
<accession>A0A916TT86</accession>
<feature type="active site" description="Charge relay system" evidence="6">
    <location>
        <position position="98"/>
    </location>
</feature>
<dbReference type="PROSITE" id="PS51892">
    <property type="entry name" value="SUBTILASE"/>
    <property type="match status" value="1"/>
</dbReference>
<feature type="active site" description="Charge relay system" evidence="6">
    <location>
        <position position="315"/>
    </location>
</feature>
<dbReference type="InterPro" id="IPR022398">
    <property type="entry name" value="Peptidase_S8_His-AS"/>
</dbReference>
<dbReference type="GO" id="GO:0004252">
    <property type="term" value="F:serine-type endopeptidase activity"/>
    <property type="evidence" value="ECO:0007669"/>
    <property type="project" value="UniProtKB-UniRule"/>
</dbReference>
<keyword evidence="4 6" id="KW-0378">Hydrolase</keyword>
<gene>
    <name evidence="9" type="ORF">GCM10011494_20740</name>
</gene>